<evidence type="ECO:0000259" key="3">
    <source>
        <dbReference type="Pfam" id="PF12776"/>
    </source>
</evidence>
<dbReference type="Pfam" id="PF12776">
    <property type="entry name" value="Myb_DNA-bind_3"/>
    <property type="match status" value="1"/>
</dbReference>
<dbReference type="PANTHER" id="PTHR47864">
    <property type="entry name" value="TRANSMEMBRANE PROTEIN"/>
    <property type="match status" value="1"/>
</dbReference>
<dbReference type="OMA" id="WNDVDNI"/>
<dbReference type="PANTHER" id="PTHR47864:SF2">
    <property type="entry name" value="MYB_SANT-LIKE DNA-BINDING DOMAIN PROTEIN"/>
    <property type="match status" value="1"/>
</dbReference>
<evidence type="ECO:0000313" key="5">
    <source>
        <dbReference type="EMBL" id="ESQ38434.1"/>
    </source>
</evidence>
<organism evidence="5 6">
    <name type="scientific">Eutrema salsugineum</name>
    <name type="common">Saltwater cress</name>
    <name type="synonym">Sisymbrium salsugineum</name>
    <dbReference type="NCBI Taxonomy" id="72664"/>
    <lineage>
        <taxon>Eukaryota</taxon>
        <taxon>Viridiplantae</taxon>
        <taxon>Streptophyta</taxon>
        <taxon>Embryophyta</taxon>
        <taxon>Tracheophyta</taxon>
        <taxon>Spermatophyta</taxon>
        <taxon>Magnoliopsida</taxon>
        <taxon>eudicotyledons</taxon>
        <taxon>Gunneridae</taxon>
        <taxon>Pentapetalae</taxon>
        <taxon>rosids</taxon>
        <taxon>malvids</taxon>
        <taxon>Brassicales</taxon>
        <taxon>Brassicaceae</taxon>
        <taxon>Eutremeae</taxon>
        <taxon>Eutrema</taxon>
    </lineage>
</organism>
<dbReference type="Gramene" id="ESQ38434">
    <property type="protein sequence ID" value="ESQ38434"/>
    <property type="gene ID" value="EUTSA_v10029423mg"/>
</dbReference>
<dbReference type="Proteomes" id="UP000030689">
    <property type="component" value="Unassembled WGS sequence"/>
</dbReference>
<keyword evidence="6" id="KW-1185">Reference proteome</keyword>
<feature type="region of interest" description="Disordered" evidence="2">
    <location>
        <begin position="182"/>
        <end position="222"/>
    </location>
</feature>
<evidence type="ECO:0000259" key="4">
    <source>
        <dbReference type="Pfam" id="PF24769"/>
    </source>
</evidence>
<dbReference type="KEGG" id="eus:EUTSA_v10029423mg"/>
<dbReference type="InterPro" id="IPR056253">
    <property type="entry name" value="At2g29880-like_C"/>
</dbReference>
<dbReference type="OrthoDB" id="1101689at2759"/>
<feature type="compositionally biased region" description="Basic and acidic residues" evidence="2">
    <location>
        <begin position="211"/>
        <end position="221"/>
    </location>
</feature>
<dbReference type="Pfam" id="PF24769">
    <property type="entry name" value="At2g29880_C"/>
    <property type="match status" value="1"/>
</dbReference>
<feature type="domain" description="At2g29880-like C-terminal" evidence="4">
    <location>
        <begin position="252"/>
        <end position="298"/>
    </location>
</feature>
<proteinExistence type="predicted"/>
<dbReference type="AlphaFoldDB" id="V4L426"/>
<gene>
    <name evidence="5" type="ORF">EUTSA_v10029423mg</name>
</gene>
<protein>
    <submittedName>
        <fullName evidence="5">Uncharacterized protein</fullName>
    </submittedName>
</protein>
<accession>V4L426</accession>
<reference evidence="5 6" key="1">
    <citation type="journal article" date="2013" name="Front. Plant Sci.">
        <title>The Reference Genome of the Halophytic Plant Eutrema salsugineum.</title>
        <authorList>
            <person name="Yang R."/>
            <person name="Jarvis D.E."/>
            <person name="Chen H."/>
            <person name="Beilstein M.A."/>
            <person name="Grimwood J."/>
            <person name="Jenkins J."/>
            <person name="Shu S."/>
            <person name="Prochnik S."/>
            <person name="Xin M."/>
            <person name="Ma C."/>
            <person name="Schmutz J."/>
            <person name="Wing R.A."/>
            <person name="Mitchell-Olds T."/>
            <person name="Schumaker K.S."/>
            <person name="Wang X."/>
        </authorList>
    </citation>
    <scope>NUCLEOTIDE SEQUENCE [LARGE SCALE GENOMIC DNA]</scope>
</reference>
<name>V4L426_EUTSA</name>
<dbReference type="InterPro" id="IPR024752">
    <property type="entry name" value="Myb/SANT-like_dom"/>
</dbReference>
<feature type="domain" description="Myb/SANT-like" evidence="3">
    <location>
        <begin position="17"/>
        <end position="113"/>
    </location>
</feature>
<evidence type="ECO:0000256" key="2">
    <source>
        <dbReference type="SAM" id="MobiDB-lite"/>
    </source>
</evidence>
<dbReference type="InterPro" id="IPR055314">
    <property type="entry name" value="At2g29880-like"/>
</dbReference>
<sequence length="300" mass="35444">MGDSQKKRKEKGDYNPWTPDETKLLIQLLVEGINHNWRDSNGSISKLTIETKLLPDLNKGVCRPKDYKHYQSRMKYLKQQYQSCVDLQRYSSGFGWDPQTKRFTASDEVWDSYLKAHPTDKNLRYETFEFFDEFQIIFGEGVATGKNAIGLGDSTDARTNKEEYVHGIDDLYDLERTTHRHESPEHFVPFDSQTTSDYRREKFQPKKRARSERGTSKKDENPVMAISNQILNLIQQKEERQQREAEKNQNNVWDAIKEISDLEERIRYKALTKIYHLRIQDVFISMSVEERLGWIQTNMD</sequence>
<feature type="coiled-coil region" evidence="1">
    <location>
        <begin position="231"/>
        <end position="265"/>
    </location>
</feature>
<dbReference type="EMBL" id="KI517537">
    <property type="protein sequence ID" value="ESQ38434.1"/>
    <property type="molecule type" value="Genomic_DNA"/>
</dbReference>
<keyword evidence="1" id="KW-0175">Coiled coil</keyword>
<evidence type="ECO:0000313" key="6">
    <source>
        <dbReference type="Proteomes" id="UP000030689"/>
    </source>
</evidence>
<evidence type="ECO:0000256" key="1">
    <source>
        <dbReference type="SAM" id="Coils"/>
    </source>
</evidence>
<dbReference type="eggNOG" id="ENOG502S2HS">
    <property type="taxonomic scope" value="Eukaryota"/>
</dbReference>